<dbReference type="AlphaFoldDB" id="A0A4V2YN92"/>
<dbReference type="RefSeq" id="WP_132172636.1">
    <property type="nucleotide sequence ID" value="NZ_SMKX01000100.1"/>
</dbReference>
<organism evidence="5 6">
    <name type="scientific">Kribbella antibiotica</name>
    <dbReference type="NCBI Taxonomy" id="190195"/>
    <lineage>
        <taxon>Bacteria</taxon>
        <taxon>Bacillati</taxon>
        <taxon>Actinomycetota</taxon>
        <taxon>Actinomycetes</taxon>
        <taxon>Propionibacteriales</taxon>
        <taxon>Kribbellaceae</taxon>
        <taxon>Kribbella</taxon>
    </lineage>
</organism>
<keyword evidence="3" id="KW-1133">Transmembrane helix</keyword>
<evidence type="ECO:0000256" key="1">
    <source>
        <dbReference type="ARBA" id="ARBA00023015"/>
    </source>
</evidence>
<feature type="transmembrane region" description="Helical" evidence="3">
    <location>
        <begin position="312"/>
        <end position="330"/>
    </location>
</feature>
<reference evidence="5 6" key="1">
    <citation type="submission" date="2019-03" db="EMBL/GenBank/DDBJ databases">
        <title>Draft genome sequences of novel Actinobacteria.</title>
        <authorList>
            <person name="Sahin N."/>
            <person name="Ay H."/>
            <person name="Saygin H."/>
        </authorList>
    </citation>
    <scope>NUCLEOTIDE SEQUENCE [LARGE SCALE GENOMIC DNA]</scope>
    <source>
        <strain evidence="5 6">JCM 13523</strain>
    </source>
</reference>
<keyword evidence="3" id="KW-0812">Transmembrane</keyword>
<dbReference type="InterPro" id="IPR005158">
    <property type="entry name" value="BTAD"/>
</dbReference>
<dbReference type="PANTHER" id="PTHR35807:SF1">
    <property type="entry name" value="TRANSCRIPTIONAL REGULATOR REDD"/>
    <property type="match status" value="1"/>
</dbReference>
<dbReference type="EMBL" id="SMKX01000100">
    <property type="protein sequence ID" value="TDD53447.1"/>
    <property type="molecule type" value="Genomic_DNA"/>
</dbReference>
<feature type="domain" description="Bacterial transcriptional activator" evidence="4">
    <location>
        <begin position="101"/>
        <end position="245"/>
    </location>
</feature>
<gene>
    <name evidence="5" type="ORF">E1263_27965</name>
</gene>
<dbReference type="CDD" id="cd15831">
    <property type="entry name" value="BTAD"/>
    <property type="match status" value="1"/>
</dbReference>
<dbReference type="GO" id="GO:0006355">
    <property type="term" value="P:regulation of DNA-templated transcription"/>
    <property type="evidence" value="ECO:0007669"/>
    <property type="project" value="TreeGrafter"/>
</dbReference>
<proteinExistence type="predicted"/>
<feature type="transmembrane region" description="Helical" evidence="3">
    <location>
        <begin position="284"/>
        <end position="305"/>
    </location>
</feature>
<dbReference type="PANTHER" id="PTHR35807">
    <property type="entry name" value="TRANSCRIPTIONAL REGULATOR REDD-RELATED"/>
    <property type="match status" value="1"/>
</dbReference>
<sequence length="473" mass="52883">MRFRILGGLAVRLQSGELALHSEFQRRVLGRLLVHANAPVAVAQLTETDWSNKPEDPAVQVRAALAELRDLLDPHRPPGSDGSLIELSDGRFLLAVARNDLDTFVFEDGIAAARRLRSQDLREQTAAMLRKTLQLWRGLPLEGLTDPLLDVARGRLGALRLAAMEDLFEAELACGRHFEVLPELYAATAEFPLRERVRGALMVALYRSGRQVEALQEYAELEARLAAARNFPPSAALRTLRDRIQYFEPYLILPVVPKADPEVPQVSTAPEPERELSGLLFERLLAAVLPFVTCGFGTPFALAVMGHQRKDYRLVVPAVLSLAASVVPLATGRYEALGIVLLAESCYLVAIVGSPDQRWWPSTWWPRRRWTREAAKLRRRWRKIARRAPDQLRTAGIGRPDLMLGTDDGGLVDLNTAPVEVLITIKGVGAREAALIIQSRTWWPFWSVQELQTRGLMRVSSELRERLLILPPV</sequence>
<dbReference type="SUPFAM" id="SSF81585">
    <property type="entry name" value="PsbU/PolX domain-like"/>
    <property type="match status" value="1"/>
</dbReference>
<dbReference type="SUPFAM" id="SSF48452">
    <property type="entry name" value="TPR-like"/>
    <property type="match status" value="1"/>
</dbReference>
<evidence type="ECO:0000259" key="4">
    <source>
        <dbReference type="SMART" id="SM01043"/>
    </source>
</evidence>
<keyword evidence="1" id="KW-0805">Transcription regulation</keyword>
<dbReference type="Pfam" id="PF03704">
    <property type="entry name" value="BTAD"/>
    <property type="match status" value="1"/>
</dbReference>
<dbReference type="InterPro" id="IPR036388">
    <property type="entry name" value="WH-like_DNA-bd_sf"/>
</dbReference>
<keyword evidence="2" id="KW-0804">Transcription</keyword>
<dbReference type="Gene3D" id="1.25.40.10">
    <property type="entry name" value="Tetratricopeptide repeat domain"/>
    <property type="match status" value="1"/>
</dbReference>
<evidence type="ECO:0000256" key="2">
    <source>
        <dbReference type="ARBA" id="ARBA00023163"/>
    </source>
</evidence>
<dbReference type="Gene3D" id="1.10.150.320">
    <property type="entry name" value="Photosystem II 12 kDa extrinsic protein"/>
    <property type="match status" value="1"/>
</dbReference>
<dbReference type="Gene3D" id="1.10.10.10">
    <property type="entry name" value="Winged helix-like DNA-binding domain superfamily/Winged helix DNA-binding domain"/>
    <property type="match status" value="1"/>
</dbReference>
<dbReference type="Proteomes" id="UP000295124">
    <property type="component" value="Unassembled WGS sequence"/>
</dbReference>
<evidence type="ECO:0000256" key="3">
    <source>
        <dbReference type="SAM" id="Phobius"/>
    </source>
</evidence>
<dbReference type="InterPro" id="IPR051677">
    <property type="entry name" value="AfsR-DnrI-RedD_regulator"/>
</dbReference>
<evidence type="ECO:0000313" key="5">
    <source>
        <dbReference type="EMBL" id="TDD53447.1"/>
    </source>
</evidence>
<keyword evidence="6" id="KW-1185">Reference proteome</keyword>
<dbReference type="OrthoDB" id="3755432at2"/>
<dbReference type="GO" id="GO:0003677">
    <property type="term" value="F:DNA binding"/>
    <property type="evidence" value="ECO:0007669"/>
    <property type="project" value="TreeGrafter"/>
</dbReference>
<evidence type="ECO:0000313" key="6">
    <source>
        <dbReference type="Proteomes" id="UP000295124"/>
    </source>
</evidence>
<keyword evidence="3" id="KW-0472">Membrane</keyword>
<accession>A0A4V2YN92</accession>
<dbReference type="InterPro" id="IPR011990">
    <property type="entry name" value="TPR-like_helical_dom_sf"/>
</dbReference>
<dbReference type="SMART" id="SM01043">
    <property type="entry name" value="BTAD"/>
    <property type="match status" value="1"/>
</dbReference>
<comment type="caution">
    <text evidence="5">The sequence shown here is derived from an EMBL/GenBank/DDBJ whole genome shotgun (WGS) entry which is preliminary data.</text>
</comment>
<protein>
    <recommendedName>
        <fullName evidence="4">Bacterial transcriptional activator domain-containing protein</fullName>
    </recommendedName>
</protein>
<name>A0A4V2YN92_9ACTN</name>